<gene>
    <name evidence="2" type="ORF">LTR16_012652</name>
</gene>
<feature type="non-terminal residue" evidence="2">
    <location>
        <position position="1"/>
    </location>
</feature>
<dbReference type="EMBL" id="JAVRRA010013137">
    <property type="protein sequence ID" value="KAK5234595.1"/>
    <property type="molecule type" value="Genomic_DNA"/>
</dbReference>
<evidence type="ECO:0000313" key="2">
    <source>
        <dbReference type="EMBL" id="KAK5234595.1"/>
    </source>
</evidence>
<comment type="caution">
    <text evidence="2">The sequence shown here is derived from an EMBL/GenBank/DDBJ whole genome shotgun (WGS) entry which is preliminary data.</text>
</comment>
<dbReference type="Proteomes" id="UP001357485">
    <property type="component" value="Unassembled WGS sequence"/>
</dbReference>
<keyword evidence="3" id="KW-1185">Reference proteome</keyword>
<proteinExistence type="predicted"/>
<name>A0ABR0LRG9_9PEZI</name>
<protein>
    <submittedName>
        <fullName evidence="2">Uncharacterized protein</fullName>
    </submittedName>
</protein>
<feature type="region of interest" description="Disordered" evidence="1">
    <location>
        <begin position="1"/>
        <end position="27"/>
    </location>
</feature>
<reference evidence="2 3" key="1">
    <citation type="submission" date="2023-08" db="EMBL/GenBank/DDBJ databases">
        <title>Black Yeasts Isolated from many extreme environments.</title>
        <authorList>
            <person name="Coleine C."/>
            <person name="Stajich J.E."/>
            <person name="Selbmann L."/>
        </authorList>
    </citation>
    <scope>NUCLEOTIDE SEQUENCE [LARGE SCALE GENOMIC DNA]</scope>
    <source>
        <strain evidence="2 3">CCFEE 536</strain>
    </source>
</reference>
<feature type="compositionally biased region" description="Acidic residues" evidence="1">
    <location>
        <begin position="1"/>
        <end position="11"/>
    </location>
</feature>
<accession>A0ABR0LRG9</accession>
<sequence>SSLQDDDDDGTVGDARTGAPVTTAEWRRRTASLEEKLKAKDLELQTLKDSVMNAVL</sequence>
<evidence type="ECO:0000256" key="1">
    <source>
        <dbReference type="SAM" id="MobiDB-lite"/>
    </source>
</evidence>
<evidence type="ECO:0000313" key="3">
    <source>
        <dbReference type="Proteomes" id="UP001357485"/>
    </source>
</evidence>
<organism evidence="2 3">
    <name type="scientific">Cryomyces antarcticus</name>
    <dbReference type="NCBI Taxonomy" id="329879"/>
    <lineage>
        <taxon>Eukaryota</taxon>
        <taxon>Fungi</taxon>
        <taxon>Dikarya</taxon>
        <taxon>Ascomycota</taxon>
        <taxon>Pezizomycotina</taxon>
        <taxon>Dothideomycetes</taxon>
        <taxon>Dothideomycetes incertae sedis</taxon>
        <taxon>Cryomyces</taxon>
    </lineage>
</organism>